<proteinExistence type="predicted"/>
<evidence type="ECO:0000313" key="2">
    <source>
        <dbReference type="EMBL" id="KAK3907427.1"/>
    </source>
</evidence>
<keyword evidence="2" id="KW-0346">Stress response</keyword>
<keyword evidence="1" id="KW-0732">Signal</keyword>
<dbReference type="EMBL" id="JAHWGI010000011">
    <property type="protein sequence ID" value="KAK3907427.1"/>
    <property type="molecule type" value="Genomic_DNA"/>
</dbReference>
<reference evidence="2" key="2">
    <citation type="journal article" date="2023" name="BMC Genomics">
        <title>Pest status, molecular evolution, and epigenetic factors derived from the genome assembly of Frankliniella fusca, a thysanopteran phytovirus vector.</title>
        <authorList>
            <person name="Catto M.A."/>
            <person name="Labadie P.E."/>
            <person name="Jacobson A.L."/>
            <person name="Kennedy G.G."/>
            <person name="Srinivasan R."/>
            <person name="Hunt B.G."/>
        </authorList>
    </citation>
    <scope>NUCLEOTIDE SEQUENCE</scope>
    <source>
        <strain evidence="2">PL_HMW_Pooled</strain>
    </source>
</reference>
<evidence type="ECO:0000313" key="3">
    <source>
        <dbReference type="Proteomes" id="UP001219518"/>
    </source>
</evidence>
<dbReference type="AlphaFoldDB" id="A0AAE1GR25"/>
<evidence type="ECO:0000256" key="1">
    <source>
        <dbReference type="SAM" id="SignalP"/>
    </source>
</evidence>
<protein>
    <submittedName>
        <fullName evidence="2">Heat shock protein hsp-1</fullName>
    </submittedName>
</protein>
<organism evidence="2 3">
    <name type="scientific">Frankliniella fusca</name>
    <dbReference type="NCBI Taxonomy" id="407009"/>
    <lineage>
        <taxon>Eukaryota</taxon>
        <taxon>Metazoa</taxon>
        <taxon>Ecdysozoa</taxon>
        <taxon>Arthropoda</taxon>
        <taxon>Hexapoda</taxon>
        <taxon>Insecta</taxon>
        <taxon>Pterygota</taxon>
        <taxon>Neoptera</taxon>
        <taxon>Paraneoptera</taxon>
        <taxon>Thysanoptera</taxon>
        <taxon>Terebrantia</taxon>
        <taxon>Thripoidea</taxon>
        <taxon>Thripidae</taxon>
        <taxon>Frankliniella</taxon>
    </lineage>
</organism>
<keyword evidence="3" id="KW-1185">Reference proteome</keyword>
<name>A0AAE1GR25_9NEOP</name>
<feature type="chain" id="PRO_5042108889" evidence="1">
    <location>
        <begin position="27"/>
        <end position="141"/>
    </location>
</feature>
<reference evidence="2" key="1">
    <citation type="submission" date="2021-07" db="EMBL/GenBank/DDBJ databases">
        <authorList>
            <person name="Catto M.A."/>
            <person name="Jacobson A."/>
            <person name="Kennedy G."/>
            <person name="Labadie P."/>
            <person name="Hunt B.G."/>
            <person name="Srinivasan R."/>
        </authorList>
    </citation>
    <scope>NUCLEOTIDE SEQUENCE</scope>
    <source>
        <strain evidence="2">PL_HMW_Pooled</strain>
        <tissue evidence="2">Head</tissue>
    </source>
</reference>
<sequence>MARTAWSLILTIVVVVIALVVAFAQAHPGRDHEEALAIRNGNRNLLGNPTVCIMGKVPEVVKALQAAREDWSLALKLFPELKQNLDKCKQNTGDPDFDWWDCNLQAIRDTWEGSQDDREKLANGITKIFKAIQDVVACLKN</sequence>
<gene>
    <name evidence="2" type="ORF">KUF71_002926</name>
</gene>
<feature type="signal peptide" evidence="1">
    <location>
        <begin position="1"/>
        <end position="26"/>
    </location>
</feature>
<accession>A0AAE1GR25</accession>
<comment type="caution">
    <text evidence="2">The sequence shown here is derived from an EMBL/GenBank/DDBJ whole genome shotgun (WGS) entry which is preliminary data.</text>
</comment>
<dbReference type="Proteomes" id="UP001219518">
    <property type="component" value="Unassembled WGS sequence"/>
</dbReference>